<proteinExistence type="predicted"/>
<reference evidence="3" key="1">
    <citation type="submission" date="2017-03" db="EMBL/GenBank/DDBJ databases">
        <title>Novel pathways for hydrocarbon cycling and metabolic interdependencies in hydrothermal sediment communities.</title>
        <authorList>
            <person name="Dombrowski N."/>
            <person name="Seitz K."/>
            <person name="Teske A."/>
            <person name="Baker B."/>
        </authorList>
    </citation>
    <scope>NUCLEOTIDE SEQUENCE [LARGE SCALE GENOMIC DNA]</scope>
</reference>
<accession>A0A1W9NYV8</accession>
<feature type="region of interest" description="Disordered" evidence="1">
    <location>
        <begin position="1"/>
        <end position="20"/>
    </location>
</feature>
<dbReference type="Proteomes" id="UP000192520">
    <property type="component" value="Unassembled WGS sequence"/>
</dbReference>
<evidence type="ECO:0000313" key="2">
    <source>
        <dbReference type="EMBL" id="OQX51202.1"/>
    </source>
</evidence>
<sequence>MLKPTSPKGLEHRSNSEDGEPVELIKLSSEKINLAPAEFPTITKMVLENIEENYETEKGSVFRDVFLNRNVEKHPEVYVEFLRQRLAGTRYERMTEEEREDEVFNLSPEFKKIKAEFCDAFRCELPETPEKIQKAVNQEAKIIITGVVRLLNFFVANHINTAVFLDKSARYAAHLVRVCWRELHLSRQMPVITFINVGGESRDEKLEENQALVSHLRKGLLRHMQGARVAVVDDFEFTGDSLRRATNLLTNAFPEAQSINPVYAFDDEPFWYGKTYEVVDPYGEDAIESERAHTKIFTRSPALLVKDQQFLAEADDFILRVYKEGLTKMPRVAALRKELTKLAQVIVENTRLLSQQ</sequence>
<gene>
    <name evidence="2" type="ORF">B5M47_01445</name>
</gene>
<dbReference type="SUPFAM" id="SSF53271">
    <property type="entry name" value="PRTase-like"/>
    <property type="match status" value="1"/>
</dbReference>
<dbReference type="EMBL" id="MZGJ01000006">
    <property type="protein sequence ID" value="OQX51202.1"/>
    <property type="molecule type" value="Genomic_DNA"/>
</dbReference>
<evidence type="ECO:0000256" key="1">
    <source>
        <dbReference type="SAM" id="MobiDB-lite"/>
    </source>
</evidence>
<dbReference type="InterPro" id="IPR029057">
    <property type="entry name" value="PRTase-like"/>
</dbReference>
<protein>
    <submittedName>
        <fullName evidence="2">Uncharacterized protein</fullName>
    </submittedName>
</protein>
<evidence type="ECO:0000313" key="3">
    <source>
        <dbReference type="Proteomes" id="UP000192520"/>
    </source>
</evidence>
<comment type="caution">
    <text evidence="2">The sequence shown here is derived from an EMBL/GenBank/DDBJ whole genome shotgun (WGS) entry which is preliminary data.</text>
</comment>
<name>A0A1W9NYV8_UNCC3</name>
<dbReference type="AlphaFoldDB" id="A0A1W9NYV8"/>
<organism evidence="2 3">
    <name type="scientific">candidate division CPR3 bacterium 4484_211</name>
    <dbReference type="NCBI Taxonomy" id="1968527"/>
    <lineage>
        <taxon>Bacteria</taxon>
        <taxon>Bacteria division CPR3</taxon>
    </lineage>
</organism>